<accession>A0A9P4ISF5</accession>
<feature type="compositionally biased region" description="Acidic residues" evidence="4">
    <location>
        <begin position="161"/>
        <end position="171"/>
    </location>
</feature>
<evidence type="ECO:0000256" key="4">
    <source>
        <dbReference type="SAM" id="MobiDB-lite"/>
    </source>
</evidence>
<feature type="region of interest" description="Disordered" evidence="4">
    <location>
        <begin position="160"/>
        <end position="198"/>
    </location>
</feature>
<dbReference type="EMBL" id="ML978121">
    <property type="protein sequence ID" value="KAF2105004.1"/>
    <property type="molecule type" value="Genomic_DNA"/>
</dbReference>
<dbReference type="InterPro" id="IPR051859">
    <property type="entry name" value="DCAF"/>
</dbReference>
<name>A0A9P4ISF5_9PEZI</name>
<dbReference type="InterPro" id="IPR020472">
    <property type="entry name" value="WD40_PAC1"/>
</dbReference>
<dbReference type="PRINTS" id="PR00320">
    <property type="entry name" value="GPROTEINBRPT"/>
</dbReference>
<evidence type="ECO:0000313" key="5">
    <source>
        <dbReference type="EMBL" id="KAF2105004.1"/>
    </source>
</evidence>
<gene>
    <name evidence="5" type="ORF">NA57DRAFT_29439</name>
</gene>
<dbReference type="Proteomes" id="UP000799772">
    <property type="component" value="Unassembled WGS sequence"/>
</dbReference>
<evidence type="ECO:0000256" key="3">
    <source>
        <dbReference type="PROSITE-ProRule" id="PRU00221"/>
    </source>
</evidence>
<dbReference type="PROSITE" id="PS50294">
    <property type="entry name" value="WD_REPEATS_REGION"/>
    <property type="match status" value="2"/>
</dbReference>
<evidence type="ECO:0000313" key="6">
    <source>
        <dbReference type="Proteomes" id="UP000799772"/>
    </source>
</evidence>
<feature type="repeat" description="WD" evidence="3">
    <location>
        <begin position="423"/>
        <end position="457"/>
    </location>
</feature>
<dbReference type="InterPro" id="IPR036322">
    <property type="entry name" value="WD40_repeat_dom_sf"/>
</dbReference>
<feature type="repeat" description="WD" evidence="3">
    <location>
        <begin position="470"/>
        <end position="504"/>
    </location>
</feature>
<dbReference type="SMART" id="SM00320">
    <property type="entry name" value="WD40"/>
    <property type="match status" value="7"/>
</dbReference>
<feature type="repeat" description="WD" evidence="3">
    <location>
        <begin position="565"/>
        <end position="586"/>
    </location>
</feature>
<feature type="compositionally biased region" description="Acidic residues" evidence="4">
    <location>
        <begin position="48"/>
        <end position="66"/>
    </location>
</feature>
<keyword evidence="2" id="KW-0677">Repeat</keyword>
<proteinExistence type="predicted"/>
<keyword evidence="1 3" id="KW-0853">WD repeat</keyword>
<evidence type="ECO:0000256" key="1">
    <source>
        <dbReference type="ARBA" id="ARBA00022574"/>
    </source>
</evidence>
<dbReference type="GO" id="GO:0080008">
    <property type="term" value="C:Cul4-RING E3 ubiquitin ligase complex"/>
    <property type="evidence" value="ECO:0007669"/>
    <property type="project" value="TreeGrafter"/>
</dbReference>
<dbReference type="SUPFAM" id="SSF50978">
    <property type="entry name" value="WD40 repeat-like"/>
    <property type="match status" value="1"/>
</dbReference>
<comment type="caution">
    <text evidence="5">The sequence shown here is derived from an EMBL/GenBank/DDBJ whole genome shotgun (WGS) entry which is preliminary data.</text>
</comment>
<dbReference type="Gene3D" id="2.130.10.10">
    <property type="entry name" value="YVTN repeat-like/Quinoprotein amine dehydrogenase"/>
    <property type="match status" value="2"/>
</dbReference>
<feature type="compositionally biased region" description="Acidic residues" evidence="4">
    <location>
        <begin position="73"/>
        <end position="85"/>
    </location>
</feature>
<dbReference type="InterPro" id="IPR015943">
    <property type="entry name" value="WD40/YVTN_repeat-like_dom_sf"/>
</dbReference>
<feature type="region of interest" description="Disordered" evidence="4">
    <location>
        <begin position="1"/>
        <end position="118"/>
    </location>
</feature>
<dbReference type="PROSITE" id="PS50082">
    <property type="entry name" value="WD_REPEATS_2"/>
    <property type="match status" value="3"/>
</dbReference>
<dbReference type="Pfam" id="PF00400">
    <property type="entry name" value="WD40"/>
    <property type="match status" value="5"/>
</dbReference>
<dbReference type="InterPro" id="IPR001680">
    <property type="entry name" value="WD40_rpt"/>
</dbReference>
<feature type="compositionally biased region" description="Basic residues" evidence="4">
    <location>
        <begin position="181"/>
        <end position="190"/>
    </location>
</feature>
<evidence type="ECO:0000256" key="2">
    <source>
        <dbReference type="ARBA" id="ARBA00022737"/>
    </source>
</evidence>
<dbReference type="OrthoDB" id="63070at2759"/>
<feature type="compositionally biased region" description="Basic and acidic residues" evidence="4">
    <location>
        <begin position="1"/>
        <end position="11"/>
    </location>
</feature>
<keyword evidence="6" id="KW-1185">Reference proteome</keyword>
<organism evidence="5 6">
    <name type="scientific">Rhizodiscina lignyota</name>
    <dbReference type="NCBI Taxonomy" id="1504668"/>
    <lineage>
        <taxon>Eukaryota</taxon>
        <taxon>Fungi</taxon>
        <taxon>Dikarya</taxon>
        <taxon>Ascomycota</taxon>
        <taxon>Pezizomycotina</taxon>
        <taxon>Dothideomycetes</taxon>
        <taxon>Pleosporomycetidae</taxon>
        <taxon>Aulographales</taxon>
        <taxon>Rhizodiscinaceae</taxon>
        <taxon>Rhizodiscina</taxon>
    </lineage>
</organism>
<dbReference type="GO" id="GO:0043161">
    <property type="term" value="P:proteasome-mediated ubiquitin-dependent protein catabolic process"/>
    <property type="evidence" value="ECO:0007669"/>
    <property type="project" value="TreeGrafter"/>
</dbReference>
<sequence>MSDQDTERESSYDPSVRTIENRVFVYDPDSVDEEDEDDDMDYQPAEESLGEGGDELDDMDDAEFEENLSSVEIEFEIPDDGEVTTEDNSQAESTASASEEREEQPRRGPTQMRSKSKSFPYILTRAQLIELLGHNGLRQMFTQHYASDLLGGYGLARANGDDDEEASDTSTEDQSWGRFGLRTRRRPKRRGPPEFEKVPSEEGLKLMESGTFGTNERGEDSVRRKKKTAMRLLRRELGLGTYGRQAAESRLLRQDLVPRSKADMIINYNARCYSGQFSKDGNFFFSCAQDFKVRMYDTANPYDWKYYKTVDVPMGSWTITDATLSPDNRFLACSSIRNIVTLASTDPNSDPDSGSDFQMLDFAQMGPTAATNGPRRTRGWSGYGHFGIWSLRFSGDGREIIAGTGDHSVYVYDLERRQSILRIPGHDDDVNAVCYGDENSPHILYSGSDDSTLKVWDRRSLGDGRAAGVFLGHTEGLTYVDSKGDGRYVLSNGKDQTTKLWDLRKIISTEEAERTRSYNSNFDYRQDDYDFSWWRPHPKDCSLVTFRGHRVLRTLIRCHFSPPGSSDGRYVYSGSQDGHVWIWNLDGTVKSKINVLDETKDTRPRDSETTETDYYWGRNTGGWRTVVRDASWHPDVGMIAATSWNGYGTSWGTCTVHTWDDEYDSDSGLKGSSATCPPGRNRSAKRVDAQLRHNPVYYMHEGGNRGARTAGVANRTRTGRRAVMLDSDEDEWV</sequence>
<feature type="compositionally biased region" description="Acidic residues" evidence="4">
    <location>
        <begin position="29"/>
        <end position="41"/>
    </location>
</feature>
<dbReference type="PANTHER" id="PTHR19847">
    <property type="entry name" value="DDB1- AND CUL4-ASSOCIATED FACTOR 11"/>
    <property type="match status" value="1"/>
</dbReference>
<protein>
    <submittedName>
        <fullName evidence="5">WD40 repeat-like protein</fullName>
    </submittedName>
</protein>
<dbReference type="PANTHER" id="PTHR19847:SF7">
    <property type="entry name" value="DDB1- AND CUL4-ASSOCIATED FACTOR 11"/>
    <property type="match status" value="1"/>
</dbReference>
<dbReference type="AlphaFoldDB" id="A0A9P4ISF5"/>
<reference evidence="5" key="1">
    <citation type="journal article" date="2020" name="Stud. Mycol.">
        <title>101 Dothideomycetes genomes: a test case for predicting lifestyles and emergence of pathogens.</title>
        <authorList>
            <person name="Haridas S."/>
            <person name="Albert R."/>
            <person name="Binder M."/>
            <person name="Bloem J."/>
            <person name="Labutti K."/>
            <person name="Salamov A."/>
            <person name="Andreopoulos B."/>
            <person name="Baker S."/>
            <person name="Barry K."/>
            <person name="Bills G."/>
            <person name="Bluhm B."/>
            <person name="Cannon C."/>
            <person name="Castanera R."/>
            <person name="Culley D."/>
            <person name="Daum C."/>
            <person name="Ezra D."/>
            <person name="Gonzalez J."/>
            <person name="Henrissat B."/>
            <person name="Kuo A."/>
            <person name="Liang C."/>
            <person name="Lipzen A."/>
            <person name="Lutzoni F."/>
            <person name="Magnuson J."/>
            <person name="Mondo S."/>
            <person name="Nolan M."/>
            <person name="Ohm R."/>
            <person name="Pangilinan J."/>
            <person name="Park H.-J."/>
            <person name="Ramirez L."/>
            <person name="Alfaro M."/>
            <person name="Sun H."/>
            <person name="Tritt A."/>
            <person name="Yoshinaga Y."/>
            <person name="Zwiers L.-H."/>
            <person name="Turgeon B."/>
            <person name="Goodwin S."/>
            <person name="Spatafora J."/>
            <person name="Crous P."/>
            <person name="Grigoriev I."/>
        </authorList>
    </citation>
    <scope>NUCLEOTIDE SEQUENCE</scope>
    <source>
        <strain evidence="5">CBS 133067</strain>
    </source>
</reference>
<dbReference type="FunFam" id="2.130.10.10:FF:000557">
    <property type="entry name" value="WD repeat protein"/>
    <property type="match status" value="1"/>
</dbReference>